<organism evidence="1 2">
    <name type="scientific">Lebetimonas natsushimae</name>
    <dbReference type="NCBI Taxonomy" id="1936991"/>
    <lineage>
        <taxon>Bacteria</taxon>
        <taxon>Pseudomonadati</taxon>
        <taxon>Campylobacterota</taxon>
        <taxon>Epsilonproteobacteria</taxon>
        <taxon>Nautiliales</taxon>
        <taxon>Nautiliaceae</taxon>
        <taxon>Lebetimonas</taxon>
    </lineage>
</organism>
<protein>
    <recommendedName>
        <fullName evidence="3">DUF354 domain-containing protein</fullName>
    </recommendedName>
</protein>
<accession>A0A292YEM9</accession>
<sequence length="352" mass="41830">MIWIDIATPKYAHFFARLIPYLNDVLITARYSANYIEVKEILDNYNLEYYLTGNYGGSSKKEKFLARTKRQKAFLDLFEKIGYPKLLISGSVVDSTQLAYGLGIKIINFNDTPISLQPNYKTIHNDLTPVSRLTIPFSDIVYYPFVLPKELFICAKNAISYNFIDICLWMKEIKKEEKNDFRDKFNIPKNKPTILIREEEYKAHYVKEKKDFIYNLIKQLQNENFNIVIIPRYESDYLKKEFPFAYTIEEKLKPEEFYPFIDFFIGGGGTMTLEAVYYGIPTISMRSIWLIHDKYLIDNNLMFWTNDINEAYKYIKKNINKKFNNKKYFCKEKCSLEKIANQIKEFYENKCI</sequence>
<dbReference type="PANTHER" id="PTHR39662:SF1">
    <property type="entry name" value="DUF354 DOMAIN-CONTAINING PROTEIN"/>
    <property type="match status" value="1"/>
</dbReference>
<proteinExistence type="predicted"/>
<reference evidence="1 2" key="1">
    <citation type="journal article" date="2017" name="Syst. Appl. Microbiol.">
        <title>Lebetimonas natsushimae sp. nov., a novel strictly anaerobic, moderately thermophilic chemoautotroph isolated from a deep-sea hydrothermal vent polychaete nest in the Mid-Okinawa Trough.</title>
        <authorList>
            <person name="Nagata R."/>
            <person name="Takaki Y."/>
            <person name="Tame A."/>
            <person name="Nunoura T."/>
            <person name="Muto H."/>
            <person name="Mino S."/>
            <person name="Sawayama S."/>
            <person name="Takai K."/>
            <person name="Nakagawa S."/>
        </authorList>
    </citation>
    <scope>NUCLEOTIDE SEQUENCE [LARGE SCALE GENOMIC DNA]</scope>
    <source>
        <strain evidence="1 2">HS1857</strain>
    </source>
</reference>
<dbReference type="Pfam" id="PF04007">
    <property type="entry name" value="DUF354"/>
    <property type="match status" value="1"/>
</dbReference>
<name>A0A292YEM9_9BACT</name>
<dbReference type="InterPro" id="IPR007152">
    <property type="entry name" value="DUF354"/>
</dbReference>
<keyword evidence="2" id="KW-1185">Reference proteome</keyword>
<comment type="caution">
    <text evidence="1">The sequence shown here is derived from an EMBL/GenBank/DDBJ whole genome shotgun (WGS) entry which is preliminary data.</text>
</comment>
<evidence type="ECO:0000313" key="2">
    <source>
        <dbReference type="Proteomes" id="UP000217944"/>
    </source>
</evidence>
<dbReference type="RefSeq" id="WP_096258817.1">
    <property type="nucleotide sequence ID" value="NZ_BDME01000002.1"/>
</dbReference>
<dbReference type="AlphaFoldDB" id="A0A292YEM9"/>
<dbReference type="EMBL" id="BDME01000002">
    <property type="protein sequence ID" value="GAX87600.1"/>
    <property type="molecule type" value="Genomic_DNA"/>
</dbReference>
<evidence type="ECO:0000313" key="1">
    <source>
        <dbReference type="EMBL" id="GAX87600.1"/>
    </source>
</evidence>
<evidence type="ECO:0008006" key="3">
    <source>
        <dbReference type="Google" id="ProtNLM"/>
    </source>
</evidence>
<dbReference type="PIRSF" id="PIRSF005357">
    <property type="entry name" value="UCP005357"/>
    <property type="match status" value="1"/>
</dbReference>
<dbReference type="PANTHER" id="PTHR39662">
    <property type="entry name" value="DUF354 DOMAIN-CONTAINING PROTEIN-RELATED"/>
    <property type="match status" value="1"/>
</dbReference>
<dbReference type="SUPFAM" id="SSF53756">
    <property type="entry name" value="UDP-Glycosyltransferase/glycogen phosphorylase"/>
    <property type="match status" value="1"/>
</dbReference>
<dbReference type="OrthoDB" id="129163at2"/>
<gene>
    <name evidence="1" type="ORF">LNAT_P0897</name>
</gene>
<dbReference type="Proteomes" id="UP000217944">
    <property type="component" value="Unassembled WGS sequence"/>
</dbReference>